<reference evidence="7" key="1">
    <citation type="journal article" date="2021" name="Int. J. Syst. Evol. Microbiol.">
        <title>Actinocatenispora comari sp. nov., an endophytic actinomycete isolated from aerial parts of Comarum salesowianum.</title>
        <authorList>
            <person name="Oyunbileg N."/>
            <person name="Iizaka Y."/>
            <person name="Hamada M."/>
            <person name="Davaapurev B.O."/>
            <person name="Fukumoto A."/>
            <person name="Tsetseg B."/>
            <person name="Kato F."/>
            <person name="Tamura T."/>
            <person name="Batkhuu J."/>
            <person name="Anzai Y."/>
        </authorList>
    </citation>
    <scope>NUCLEOTIDE SEQUENCE [LARGE SCALE GENOMIC DNA]</scope>
    <source>
        <strain evidence="7">NUM-2625</strain>
    </source>
</reference>
<keyword evidence="1" id="KW-0805">Transcription regulation</keyword>
<dbReference type="AlphaFoldDB" id="A0A8J4AAK7"/>
<evidence type="ECO:0000256" key="4">
    <source>
        <dbReference type="PROSITE-ProRule" id="PRU00335"/>
    </source>
</evidence>
<evidence type="ECO:0000256" key="3">
    <source>
        <dbReference type="ARBA" id="ARBA00023163"/>
    </source>
</evidence>
<dbReference type="SUPFAM" id="SSF46689">
    <property type="entry name" value="Homeodomain-like"/>
    <property type="match status" value="1"/>
</dbReference>
<feature type="DNA-binding region" description="H-T-H motif" evidence="4">
    <location>
        <begin position="36"/>
        <end position="55"/>
    </location>
</feature>
<sequence length="232" mass="25198">MAERGTSIRARVRAELTEEIKKAARAQLAVEGANLSLRAVARELGMASSAVYRYFASRDELLTALIIDAYDALGAAAETADARYKRRTDFAGRWVAVARALREWALTAPSEYALVLGSPVPGYRAPRDTTGPASRTPYVLVGIVAEARDAGQLAPADGPPIPARLRTELAALARTVEVDLDEPLLARTLAAWSQLYGAISFELFGQLDNMIDRRAEWFDYQARGMAAQIGLC</sequence>
<name>A0A8J4AAK7_9ACTN</name>
<dbReference type="Pfam" id="PF00440">
    <property type="entry name" value="TetR_N"/>
    <property type="match status" value="1"/>
</dbReference>
<gene>
    <name evidence="6" type="ORF">NUM_24790</name>
</gene>
<keyword evidence="7" id="KW-1185">Reference proteome</keyword>
<keyword evidence="3" id="KW-0804">Transcription</keyword>
<dbReference type="GO" id="GO:0003677">
    <property type="term" value="F:DNA binding"/>
    <property type="evidence" value="ECO:0007669"/>
    <property type="project" value="UniProtKB-UniRule"/>
</dbReference>
<evidence type="ECO:0000256" key="2">
    <source>
        <dbReference type="ARBA" id="ARBA00023125"/>
    </source>
</evidence>
<protein>
    <submittedName>
        <fullName evidence="6">TetR family transcriptional regulator</fullName>
    </submittedName>
</protein>
<proteinExistence type="predicted"/>
<dbReference type="Pfam" id="PF13305">
    <property type="entry name" value="TetR_C_33"/>
    <property type="match status" value="1"/>
</dbReference>
<accession>A0A8J4AAK7</accession>
<dbReference type="InterPro" id="IPR036271">
    <property type="entry name" value="Tet_transcr_reg_TetR-rel_C_sf"/>
</dbReference>
<evidence type="ECO:0000256" key="1">
    <source>
        <dbReference type="ARBA" id="ARBA00023015"/>
    </source>
</evidence>
<evidence type="ECO:0000313" key="7">
    <source>
        <dbReference type="Proteomes" id="UP000614996"/>
    </source>
</evidence>
<evidence type="ECO:0000313" key="6">
    <source>
        <dbReference type="EMBL" id="GIL27225.1"/>
    </source>
</evidence>
<feature type="domain" description="HTH tetR-type" evidence="5">
    <location>
        <begin position="14"/>
        <end position="73"/>
    </location>
</feature>
<dbReference type="Proteomes" id="UP000614996">
    <property type="component" value="Unassembled WGS sequence"/>
</dbReference>
<dbReference type="SUPFAM" id="SSF48498">
    <property type="entry name" value="Tetracyclin repressor-like, C-terminal domain"/>
    <property type="match status" value="1"/>
</dbReference>
<dbReference type="InterPro" id="IPR001647">
    <property type="entry name" value="HTH_TetR"/>
</dbReference>
<dbReference type="InterPro" id="IPR009057">
    <property type="entry name" value="Homeodomain-like_sf"/>
</dbReference>
<dbReference type="Gene3D" id="1.10.357.10">
    <property type="entry name" value="Tetracycline Repressor, domain 2"/>
    <property type="match status" value="1"/>
</dbReference>
<comment type="caution">
    <text evidence="6">The sequence shown here is derived from an EMBL/GenBank/DDBJ whole genome shotgun (WGS) entry which is preliminary data.</text>
</comment>
<dbReference type="InterPro" id="IPR025996">
    <property type="entry name" value="MT1864/Rv1816-like_C"/>
</dbReference>
<dbReference type="RefSeq" id="WP_207124973.1">
    <property type="nucleotide sequence ID" value="NZ_BOPO01000039.1"/>
</dbReference>
<keyword evidence="2 4" id="KW-0238">DNA-binding</keyword>
<organism evidence="6 7">
    <name type="scientific">Actinocatenispora comari</name>
    <dbReference type="NCBI Taxonomy" id="2807577"/>
    <lineage>
        <taxon>Bacteria</taxon>
        <taxon>Bacillati</taxon>
        <taxon>Actinomycetota</taxon>
        <taxon>Actinomycetes</taxon>
        <taxon>Micromonosporales</taxon>
        <taxon>Micromonosporaceae</taxon>
        <taxon>Actinocatenispora</taxon>
    </lineage>
</organism>
<dbReference type="EMBL" id="BOPO01000039">
    <property type="protein sequence ID" value="GIL27225.1"/>
    <property type="molecule type" value="Genomic_DNA"/>
</dbReference>
<dbReference type="PROSITE" id="PS50977">
    <property type="entry name" value="HTH_TETR_2"/>
    <property type="match status" value="1"/>
</dbReference>
<evidence type="ECO:0000259" key="5">
    <source>
        <dbReference type="PROSITE" id="PS50977"/>
    </source>
</evidence>